<evidence type="ECO:0000256" key="8">
    <source>
        <dbReference type="SAM" id="MobiDB-lite"/>
    </source>
</evidence>
<evidence type="ECO:0000256" key="4">
    <source>
        <dbReference type="ARBA" id="ARBA00022771"/>
    </source>
</evidence>
<dbReference type="GO" id="GO:0000981">
    <property type="term" value="F:DNA-binding transcription factor activity, RNA polymerase II-specific"/>
    <property type="evidence" value="ECO:0007669"/>
    <property type="project" value="TreeGrafter"/>
</dbReference>
<dbReference type="SMART" id="SM00355">
    <property type="entry name" value="ZnF_C2H2"/>
    <property type="match status" value="2"/>
</dbReference>
<protein>
    <recommendedName>
        <fullName evidence="9">C2H2-type domain-containing protein</fullName>
    </recommendedName>
</protein>
<dbReference type="GO" id="GO:0008270">
    <property type="term" value="F:zinc ion binding"/>
    <property type="evidence" value="ECO:0007669"/>
    <property type="project" value="UniProtKB-KW"/>
</dbReference>
<evidence type="ECO:0000256" key="2">
    <source>
        <dbReference type="ARBA" id="ARBA00022723"/>
    </source>
</evidence>
<evidence type="ECO:0000313" key="11">
    <source>
        <dbReference type="Proteomes" id="UP000279259"/>
    </source>
</evidence>
<dbReference type="PANTHER" id="PTHR24388:SF54">
    <property type="entry name" value="PROTEIN ESCARGOT"/>
    <property type="match status" value="1"/>
</dbReference>
<evidence type="ECO:0000313" key="10">
    <source>
        <dbReference type="EMBL" id="RSH90294.1"/>
    </source>
</evidence>
<organism evidence="10 11">
    <name type="scientific">Saitozyma podzolica</name>
    <dbReference type="NCBI Taxonomy" id="1890683"/>
    <lineage>
        <taxon>Eukaryota</taxon>
        <taxon>Fungi</taxon>
        <taxon>Dikarya</taxon>
        <taxon>Basidiomycota</taxon>
        <taxon>Agaricomycotina</taxon>
        <taxon>Tremellomycetes</taxon>
        <taxon>Tremellales</taxon>
        <taxon>Trimorphomycetaceae</taxon>
        <taxon>Saitozyma</taxon>
    </lineage>
</organism>
<dbReference type="PROSITE" id="PS00028">
    <property type="entry name" value="ZINC_FINGER_C2H2_1"/>
    <property type="match status" value="2"/>
</dbReference>
<accession>A0A427YH81</accession>
<keyword evidence="6" id="KW-0539">Nucleus</keyword>
<dbReference type="Proteomes" id="UP000279259">
    <property type="component" value="Unassembled WGS sequence"/>
</dbReference>
<dbReference type="InterPro" id="IPR036236">
    <property type="entry name" value="Znf_C2H2_sf"/>
</dbReference>
<keyword evidence="4 7" id="KW-0863">Zinc-finger</keyword>
<comment type="caution">
    <text evidence="10">The sequence shown here is derived from an EMBL/GenBank/DDBJ whole genome shotgun (WGS) entry which is preliminary data.</text>
</comment>
<keyword evidence="5" id="KW-0862">Zinc</keyword>
<feature type="compositionally biased region" description="Polar residues" evidence="8">
    <location>
        <begin position="24"/>
        <end position="33"/>
    </location>
</feature>
<feature type="region of interest" description="Disordered" evidence="8">
    <location>
        <begin position="14"/>
        <end position="33"/>
    </location>
</feature>
<proteinExistence type="predicted"/>
<dbReference type="InterPro" id="IPR050527">
    <property type="entry name" value="Snail/Krueppel_Znf"/>
</dbReference>
<dbReference type="AlphaFoldDB" id="A0A427YH81"/>
<keyword evidence="11" id="KW-1185">Reference proteome</keyword>
<dbReference type="OrthoDB" id="8117402at2759"/>
<feature type="domain" description="C2H2-type" evidence="9">
    <location>
        <begin position="398"/>
        <end position="425"/>
    </location>
</feature>
<feature type="domain" description="C2H2-type" evidence="9">
    <location>
        <begin position="428"/>
        <end position="454"/>
    </location>
</feature>
<dbReference type="GO" id="GO:0005634">
    <property type="term" value="C:nucleus"/>
    <property type="evidence" value="ECO:0007669"/>
    <property type="project" value="UniProtKB-SubCell"/>
</dbReference>
<dbReference type="PANTHER" id="PTHR24388">
    <property type="entry name" value="ZINC FINGER PROTEIN"/>
    <property type="match status" value="1"/>
</dbReference>
<keyword evidence="3" id="KW-0677">Repeat</keyword>
<gene>
    <name evidence="10" type="ORF">EHS25_001628</name>
</gene>
<dbReference type="Pfam" id="PF00096">
    <property type="entry name" value="zf-C2H2"/>
    <property type="match status" value="1"/>
</dbReference>
<feature type="compositionally biased region" description="Acidic residues" evidence="8">
    <location>
        <begin position="350"/>
        <end position="359"/>
    </location>
</feature>
<evidence type="ECO:0000256" key="1">
    <source>
        <dbReference type="ARBA" id="ARBA00004123"/>
    </source>
</evidence>
<keyword evidence="2" id="KW-0479">Metal-binding</keyword>
<dbReference type="EMBL" id="RSCD01000011">
    <property type="protein sequence ID" value="RSH90294.1"/>
    <property type="molecule type" value="Genomic_DNA"/>
</dbReference>
<reference evidence="10 11" key="1">
    <citation type="submission" date="2018-11" db="EMBL/GenBank/DDBJ databases">
        <title>Genome sequence of Saitozyma podzolica DSM 27192.</title>
        <authorList>
            <person name="Aliyu H."/>
            <person name="Gorte O."/>
            <person name="Ochsenreither K."/>
        </authorList>
    </citation>
    <scope>NUCLEOTIDE SEQUENCE [LARGE SCALE GENOMIC DNA]</scope>
    <source>
        <strain evidence="10 11">DSM 27192</strain>
    </source>
</reference>
<dbReference type="Gene3D" id="3.30.160.60">
    <property type="entry name" value="Classic Zinc Finger"/>
    <property type="match status" value="2"/>
</dbReference>
<dbReference type="SUPFAM" id="SSF57667">
    <property type="entry name" value="beta-beta-alpha zinc fingers"/>
    <property type="match status" value="1"/>
</dbReference>
<dbReference type="STRING" id="1890683.A0A427YH81"/>
<dbReference type="InterPro" id="IPR013087">
    <property type="entry name" value="Znf_C2H2_type"/>
</dbReference>
<evidence type="ECO:0000256" key="5">
    <source>
        <dbReference type="ARBA" id="ARBA00022833"/>
    </source>
</evidence>
<dbReference type="PROSITE" id="PS50157">
    <property type="entry name" value="ZINC_FINGER_C2H2_2"/>
    <property type="match status" value="2"/>
</dbReference>
<evidence type="ECO:0000256" key="6">
    <source>
        <dbReference type="ARBA" id="ARBA00023242"/>
    </source>
</evidence>
<evidence type="ECO:0000259" key="9">
    <source>
        <dbReference type="PROSITE" id="PS50157"/>
    </source>
</evidence>
<feature type="region of interest" description="Disordered" evidence="8">
    <location>
        <begin position="330"/>
        <end position="359"/>
    </location>
</feature>
<name>A0A427YH81_9TREE</name>
<evidence type="ECO:0000256" key="3">
    <source>
        <dbReference type="ARBA" id="ARBA00022737"/>
    </source>
</evidence>
<sequence>MSLSATTPITTFPFTLPGGHKSDPSVSDPTLSFPSPPASIAAVSDSGAGFDFDLDSTFTHCSPGSSGLFDDNSFNLSSDLSLDLELSAADLSPIASAPSPTSTTLISPKSSISLADVGPGPLSSIAAATPTTGPEAEALSNHHLQRYFHYKALAAQAEAEVNALAAIQNEPFEALLAGFSMPDPSVSYKDESNNNNMLAYQTQPSQSFYGVGAGVPQQGYSFSYQPQQAASMHHAQAQAHLQAHDAAARAAVAVQQQPRASLGGYFVPASNRSSFDVGPPQSLWSRASLSSQQSAASPPFPSTPNYTTQQMMAPPAPALAHAQYMAKSASTSSMSMTRPIQPPSLPLSEGENELEDELEDDDESMGQATLDGMPMTNLHGGGRGYVPGKTPDDPKKRHKCNLCGRGFARAFNLKSHIQTHNPLRPKPHMCPHPTCKRGFSRLHDLERHRQGIHSDGPLVDAKRQGVAPSVARAQGRIQRRAENGGLI</sequence>
<dbReference type="GO" id="GO:0000978">
    <property type="term" value="F:RNA polymerase II cis-regulatory region sequence-specific DNA binding"/>
    <property type="evidence" value="ECO:0007669"/>
    <property type="project" value="TreeGrafter"/>
</dbReference>
<evidence type="ECO:0000256" key="7">
    <source>
        <dbReference type="PROSITE-ProRule" id="PRU00042"/>
    </source>
</evidence>
<comment type="subcellular location">
    <subcellularLocation>
        <location evidence="1">Nucleus</location>
    </subcellularLocation>
</comment>